<accession>A0A645BMK7</accession>
<dbReference type="SUPFAM" id="SSF56672">
    <property type="entry name" value="DNA/RNA polymerases"/>
    <property type="match status" value="1"/>
</dbReference>
<evidence type="ECO:0000313" key="2">
    <source>
        <dbReference type="EMBL" id="MPM66358.1"/>
    </source>
</evidence>
<dbReference type="EMBL" id="VSSQ01021034">
    <property type="protein sequence ID" value="MPM66358.1"/>
    <property type="molecule type" value="Genomic_DNA"/>
</dbReference>
<protein>
    <submittedName>
        <fullName evidence="2">Group II intron-encoded protein LtrA</fullName>
    </submittedName>
</protein>
<evidence type="ECO:0000259" key="1">
    <source>
        <dbReference type="Pfam" id="PF00078"/>
    </source>
</evidence>
<dbReference type="CDD" id="cd01651">
    <property type="entry name" value="RT_G2_intron"/>
    <property type="match status" value="1"/>
</dbReference>
<dbReference type="PANTHER" id="PTHR34047">
    <property type="entry name" value="NUCLEAR INTRON MATURASE 1, MITOCHONDRIAL-RELATED"/>
    <property type="match status" value="1"/>
</dbReference>
<dbReference type="PANTHER" id="PTHR34047:SF8">
    <property type="entry name" value="PROTEIN YKFC"/>
    <property type="match status" value="1"/>
</dbReference>
<comment type="caution">
    <text evidence="2">The sequence shown here is derived from an EMBL/GenBank/DDBJ whole genome shotgun (WGS) entry which is preliminary data.</text>
</comment>
<dbReference type="InterPro" id="IPR000477">
    <property type="entry name" value="RT_dom"/>
</dbReference>
<dbReference type="AlphaFoldDB" id="A0A645BMK7"/>
<dbReference type="InterPro" id="IPR043502">
    <property type="entry name" value="DNA/RNA_pol_sf"/>
</dbReference>
<reference evidence="2" key="1">
    <citation type="submission" date="2019-08" db="EMBL/GenBank/DDBJ databases">
        <authorList>
            <person name="Kucharzyk K."/>
            <person name="Murdoch R.W."/>
            <person name="Higgins S."/>
            <person name="Loffler F."/>
        </authorList>
    </citation>
    <scope>NUCLEOTIDE SEQUENCE</scope>
</reference>
<name>A0A645BMK7_9ZZZZ</name>
<proteinExistence type="predicted"/>
<organism evidence="2">
    <name type="scientific">bioreactor metagenome</name>
    <dbReference type="NCBI Taxonomy" id="1076179"/>
    <lineage>
        <taxon>unclassified sequences</taxon>
        <taxon>metagenomes</taxon>
        <taxon>ecological metagenomes</taxon>
    </lineage>
</organism>
<gene>
    <name evidence="2" type="primary">ltrA_2</name>
    <name evidence="2" type="ORF">SDC9_113265</name>
</gene>
<dbReference type="InterPro" id="IPR051083">
    <property type="entry name" value="GrpII_Intron_Splice-Mob/Def"/>
</dbReference>
<dbReference type="Pfam" id="PF00078">
    <property type="entry name" value="RVT_1"/>
    <property type="match status" value="1"/>
</dbReference>
<feature type="domain" description="Reverse transcriptase" evidence="1">
    <location>
        <begin position="36"/>
        <end position="141"/>
    </location>
</feature>
<sequence>MRVDELYDYLTKNRENIEQSLLNGTYLPQPILGVEIPKSNGKVRLLGVPTVVDRMLQQAVGQALANRFEMDFEDSSYGFRPNKNAQQAVLKALEYINSGHQDIVDIDLKSFFDEVDHCILLQLLYRRVKCPLTLRLIRKWLRAPILIVCSLCR</sequence>